<reference evidence="2 3" key="1">
    <citation type="submission" date="2016-10" db="EMBL/GenBank/DDBJ databases">
        <authorList>
            <person name="Varghese N."/>
            <person name="Submissions S."/>
        </authorList>
    </citation>
    <scope>NUCLEOTIDE SEQUENCE [LARGE SCALE GENOMIC DNA]</scope>
    <source>
        <strain evidence="2 3">WCC6</strain>
    </source>
</reference>
<feature type="transmembrane region" description="Helical" evidence="1">
    <location>
        <begin position="56"/>
        <end position="76"/>
    </location>
</feature>
<dbReference type="InterPro" id="IPR010001">
    <property type="entry name" value="BofA"/>
</dbReference>
<keyword evidence="1" id="KW-0472">Membrane</keyword>
<sequence length="81" mass="8744">MEIWIAGGAALVVLFLIINMFSLSLKLLWNGICGVVLLWLFNMLGGIFGVTIPIHFATALVAGFFGIPGVIFILLVQLMGH</sequence>
<feature type="transmembrane region" description="Helical" evidence="1">
    <location>
        <begin position="6"/>
        <end position="25"/>
    </location>
</feature>
<feature type="transmembrane region" description="Helical" evidence="1">
    <location>
        <begin position="32"/>
        <end position="50"/>
    </location>
</feature>
<comment type="caution">
    <text evidence="2">The sequence shown here is derived from an EMBL/GenBank/DDBJ whole genome shotgun (WGS) entry which is preliminary data.</text>
</comment>
<keyword evidence="1" id="KW-1133">Transmembrane helix</keyword>
<evidence type="ECO:0000313" key="2">
    <source>
        <dbReference type="EMBL" id="SDX00474.1"/>
    </source>
</evidence>
<name>A0A1H2Y754_ACIFE</name>
<protein>
    <submittedName>
        <fullName evidence="2">Inhibitor of the pro-sigma K processing machinery</fullName>
    </submittedName>
</protein>
<keyword evidence="1" id="KW-0812">Transmembrane</keyword>
<dbReference type="OMA" id="VWLFGKS"/>
<dbReference type="AlphaFoldDB" id="A0A1H2Y754"/>
<evidence type="ECO:0000313" key="3">
    <source>
        <dbReference type="Proteomes" id="UP000182379"/>
    </source>
</evidence>
<accession>A0A1H2Y754</accession>
<dbReference type="GeneID" id="78335416"/>
<dbReference type="Pfam" id="PF07441">
    <property type="entry name" value="BofA"/>
    <property type="match status" value="1"/>
</dbReference>
<gene>
    <name evidence="2" type="ORF">SAMN05216495_11063</name>
</gene>
<dbReference type="EMBL" id="FNOP01000010">
    <property type="protein sequence ID" value="SDX00474.1"/>
    <property type="molecule type" value="Genomic_DNA"/>
</dbReference>
<evidence type="ECO:0000256" key="1">
    <source>
        <dbReference type="SAM" id="Phobius"/>
    </source>
</evidence>
<dbReference type="Proteomes" id="UP000182379">
    <property type="component" value="Unassembled WGS sequence"/>
</dbReference>
<dbReference type="NCBIfam" id="TIGR02862">
    <property type="entry name" value="spore_BofA"/>
    <property type="match status" value="1"/>
</dbReference>
<proteinExistence type="predicted"/>
<organism evidence="2 3">
    <name type="scientific">Acidaminococcus fermentans</name>
    <dbReference type="NCBI Taxonomy" id="905"/>
    <lineage>
        <taxon>Bacteria</taxon>
        <taxon>Bacillati</taxon>
        <taxon>Bacillota</taxon>
        <taxon>Negativicutes</taxon>
        <taxon>Acidaminococcales</taxon>
        <taxon>Acidaminococcaceae</taxon>
        <taxon>Acidaminococcus</taxon>
    </lineage>
</organism>
<dbReference type="RefSeq" id="WP_012939065.1">
    <property type="nucleotide sequence ID" value="NZ_CALAKB010000002.1"/>
</dbReference>